<evidence type="ECO:0000313" key="1">
    <source>
        <dbReference type="EMBL" id="QPB08616.1"/>
    </source>
</evidence>
<evidence type="ECO:0000313" key="2">
    <source>
        <dbReference type="Proteomes" id="UP000663491"/>
    </source>
</evidence>
<sequence>MTRCATALPDQITAGLDFQAAVDASAYPAPDWTLRAILRGPQPIDLTATADGTSHLFAADAATTAAWAPGTYWYSLRASKGSALMDAGGGQMVIAPDLASVTDPYDGRSQAAIALEAIDAVLAKRATQDQQRYTINNRELWRTPIADLLKLRAYYATLVSREKAKQCGRSRWGRPIIVKFRSQ</sequence>
<gene>
    <name evidence="1" type="ORF">CPT_Mica_003</name>
</gene>
<accession>A0A873WGQ7</accession>
<dbReference type="EMBL" id="MT701586">
    <property type="protein sequence ID" value="QPB08616.1"/>
    <property type="molecule type" value="Genomic_DNA"/>
</dbReference>
<name>A0A873WGQ7_9CAUD</name>
<dbReference type="Proteomes" id="UP000663491">
    <property type="component" value="Segment"/>
</dbReference>
<protein>
    <submittedName>
        <fullName evidence="1">Uncharacterized protein</fullName>
    </submittedName>
</protein>
<reference evidence="1" key="1">
    <citation type="submission" date="2020-07" db="EMBL/GenBank/DDBJ databases">
        <title>Complete genome sequence of Burkholderia cenocepacia myophage Mica.</title>
        <authorList>
            <person name="Garcia J.A."/>
            <person name="Yao G.W."/>
            <person name="Guadalupe Vizoso-Pinto M."/>
            <person name="Gonzalez C."/>
            <person name="Liu M.L."/>
            <person name="Gill J."/>
        </authorList>
    </citation>
    <scope>NUCLEOTIDE SEQUENCE</scope>
</reference>
<organism evidence="1 2">
    <name type="scientific">Burkholderia phage Mica</name>
    <dbReference type="NCBI Taxonomy" id="2767579"/>
    <lineage>
        <taxon>Viruses</taxon>
        <taxon>Duplodnaviria</taxon>
        <taxon>Heunggongvirae</taxon>
        <taxon>Uroviricota</taxon>
        <taxon>Caudoviricetes</taxon>
        <taxon>Micavirus</taxon>
        <taxon>Micavirus Mica</taxon>
    </lineage>
</organism>
<proteinExistence type="predicted"/>
<keyword evidence="2" id="KW-1185">Reference proteome</keyword>